<evidence type="ECO:0008006" key="3">
    <source>
        <dbReference type="Google" id="ProtNLM"/>
    </source>
</evidence>
<reference evidence="2" key="1">
    <citation type="submission" date="2016-10" db="EMBL/GenBank/DDBJ databases">
        <authorList>
            <person name="Varghese N."/>
            <person name="Submissions S."/>
        </authorList>
    </citation>
    <scope>NUCLEOTIDE SEQUENCE [LARGE SCALE GENOMIC DNA]</scope>
    <source>
        <strain evidence="2">DSM 22530</strain>
    </source>
</reference>
<evidence type="ECO:0000313" key="1">
    <source>
        <dbReference type="EMBL" id="SFD86683.1"/>
    </source>
</evidence>
<dbReference type="SUPFAM" id="SSF51735">
    <property type="entry name" value="NAD(P)-binding Rossmann-fold domains"/>
    <property type="match status" value="1"/>
</dbReference>
<keyword evidence="2" id="KW-1185">Reference proteome</keyword>
<dbReference type="EMBL" id="FOMR01000005">
    <property type="protein sequence ID" value="SFD86683.1"/>
    <property type="molecule type" value="Genomic_DNA"/>
</dbReference>
<dbReference type="InterPro" id="IPR036291">
    <property type="entry name" value="NAD(P)-bd_dom_sf"/>
</dbReference>
<gene>
    <name evidence="1" type="ORF">SAMN05216238_10530</name>
</gene>
<protein>
    <recommendedName>
        <fullName evidence="3">Quinate/shikimate 5-dehydrogenase/glutamyl-tRNA reductase domain-containing protein</fullName>
    </recommendedName>
</protein>
<dbReference type="Proteomes" id="UP000199474">
    <property type="component" value="Unassembled WGS sequence"/>
</dbReference>
<name>A0A1I1W030_9BACI</name>
<dbReference type="RefSeq" id="WP_090084073.1">
    <property type="nucleotide sequence ID" value="NZ_FOMR01000005.1"/>
</dbReference>
<organism evidence="1 2">
    <name type="scientific">Lentibacillus persicus</name>
    <dbReference type="NCBI Taxonomy" id="640948"/>
    <lineage>
        <taxon>Bacteria</taxon>
        <taxon>Bacillati</taxon>
        <taxon>Bacillota</taxon>
        <taxon>Bacilli</taxon>
        <taxon>Bacillales</taxon>
        <taxon>Bacillaceae</taxon>
        <taxon>Lentibacillus</taxon>
    </lineage>
</organism>
<dbReference type="Gene3D" id="3.40.50.720">
    <property type="entry name" value="NAD(P)-binding Rossmann-like Domain"/>
    <property type="match status" value="1"/>
</dbReference>
<accession>A0A1I1W030</accession>
<proteinExistence type="predicted"/>
<evidence type="ECO:0000313" key="2">
    <source>
        <dbReference type="Proteomes" id="UP000199474"/>
    </source>
</evidence>
<dbReference type="AlphaFoldDB" id="A0A1I1W030"/>
<sequence length="337" mass="37253">MGVTEQLNEELKFLNGCRYSAITINSTARYGNDFLTLPRRRMADAAVSGFLIDDYDLLLETLQFFDGKVDTIFVDIEQKKKLNLYETAKAHVYKSELVTLKPNDMAVEACDTLVRHEFQDNLAGKNIIILGTGNLAGKITLKLSERQANIYILGRSKDKETAIIEGLNTFTPAFAPEIRSVDALNGQYIKADAVISFISGTFEEEAKIRPYIDAETFFVDGGINNFNGDFIKQLTGQGNTVTRLDVRIGLPYQFIATDAYTTDFFQNVYGKSVIDNVCIVSGGFIGEEGSVIVDNKNEPGQIVGIADGMGGVKRRENLTESDREAIQTIQESFSVGL</sequence>
<dbReference type="OrthoDB" id="2360403at2"/>